<comment type="caution">
    <text evidence="1">The sequence shown here is derived from an EMBL/GenBank/DDBJ whole genome shotgun (WGS) entry which is preliminary data.</text>
</comment>
<keyword evidence="2" id="KW-1185">Reference proteome</keyword>
<dbReference type="AlphaFoldDB" id="A0AAV4TL98"/>
<organism evidence="1 2">
    <name type="scientific">Caerostris darwini</name>
    <dbReference type="NCBI Taxonomy" id="1538125"/>
    <lineage>
        <taxon>Eukaryota</taxon>
        <taxon>Metazoa</taxon>
        <taxon>Ecdysozoa</taxon>
        <taxon>Arthropoda</taxon>
        <taxon>Chelicerata</taxon>
        <taxon>Arachnida</taxon>
        <taxon>Araneae</taxon>
        <taxon>Araneomorphae</taxon>
        <taxon>Entelegynae</taxon>
        <taxon>Araneoidea</taxon>
        <taxon>Araneidae</taxon>
        <taxon>Caerostris</taxon>
    </lineage>
</organism>
<accession>A0AAV4TL98</accession>
<protein>
    <submittedName>
        <fullName evidence="1">Uncharacterized protein</fullName>
    </submittedName>
</protein>
<name>A0AAV4TL98_9ARAC</name>
<evidence type="ECO:0000313" key="2">
    <source>
        <dbReference type="Proteomes" id="UP001054837"/>
    </source>
</evidence>
<evidence type="ECO:0000313" key="1">
    <source>
        <dbReference type="EMBL" id="GIY45560.1"/>
    </source>
</evidence>
<sequence>MRQSQFVPLITIGNSSVRTRLMKETSIGCRCRKAVIGGAKVMDWLGESGRFCSNCAANEIDCIKYERWPTKTKGYLFPLPNEEQ</sequence>
<reference evidence="1 2" key="1">
    <citation type="submission" date="2021-06" db="EMBL/GenBank/DDBJ databases">
        <title>Caerostris darwini draft genome.</title>
        <authorList>
            <person name="Kono N."/>
            <person name="Arakawa K."/>
        </authorList>
    </citation>
    <scope>NUCLEOTIDE SEQUENCE [LARGE SCALE GENOMIC DNA]</scope>
</reference>
<proteinExistence type="predicted"/>
<gene>
    <name evidence="1" type="ORF">CDAR_545171</name>
</gene>
<dbReference type="Proteomes" id="UP001054837">
    <property type="component" value="Unassembled WGS sequence"/>
</dbReference>
<dbReference type="EMBL" id="BPLQ01009636">
    <property type="protein sequence ID" value="GIY45560.1"/>
    <property type="molecule type" value="Genomic_DNA"/>
</dbReference>